<keyword evidence="2" id="KW-0238">DNA-binding</keyword>
<dbReference type="SUPFAM" id="SSF46689">
    <property type="entry name" value="Homeodomain-like"/>
    <property type="match status" value="1"/>
</dbReference>
<dbReference type="EMBL" id="RBAH01000016">
    <property type="protein sequence ID" value="RKN79256.1"/>
    <property type="molecule type" value="Genomic_DNA"/>
</dbReference>
<keyword evidence="3" id="KW-0804">Transcription</keyword>
<organism evidence="5 6">
    <name type="scientific">Paenibacillus ginsengarvi</name>
    <dbReference type="NCBI Taxonomy" id="400777"/>
    <lineage>
        <taxon>Bacteria</taxon>
        <taxon>Bacillati</taxon>
        <taxon>Bacillota</taxon>
        <taxon>Bacilli</taxon>
        <taxon>Bacillales</taxon>
        <taxon>Paenibacillaceae</taxon>
        <taxon>Paenibacillus</taxon>
    </lineage>
</organism>
<reference evidence="5 6" key="1">
    <citation type="journal article" date="2007" name="Int. J. Syst. Evol. Microbiol.">
        <title>Paenibacillus ginsengarvi sp. nov., isolated from soil from ginseng cultivation.</title>
        <authorList>
            <person name="Yoon M.H."/>
            <person name="Ten L.N."/>
            <person name="Im W.T."/>
        </authorList>
    </citation>
    <scope>NUCLEOTIDE SEQUENCE [LARGE SCALE GENOMIC DNA]</scope>
    <source>
        <strain evidence="5 6">KCTC 13059</strain>
    </source>
</reference>
<dbReference type="PROSITE" id="PS01124">
    <property type="entry name" value="HTH_ARAC_FAMILY_2"/>
    <property type="match status" value="1"/>
</dbReference>
<dbReference type="SMART" id="SM00342">
    <property type="entry name" value="HTH_ARAC"/>
    <property type="match status" value="1"/>
</dbReference>
<comment type="caution">
    <text evidence="5">The sequence shown here is derived from an EMBL/GenBank/DDBJ whole genome shotgun (WGS) entry which is preliminary data.</text>
</comment>
<evidence type="ECO:0000256" key="2">
    <source>
        <dbReference type="ARBA" id="ARBA00023125"/>
    </source>
</evidence>
<gene>
    <name evidence="5" type="ORF">D7M11_20930</name>
</gene>
<dbReference type="Pfam" id="PF20240">
    <property type="entry name" value="DUF6597"/>
    <property type="match status" value="1"/>
</dbReference>
<evidence type="ECO:0000256" key="3">
    <source>
        <dbReference type="ARBA" id="ARBA00023163"/>
    </source>
</evidence>
<dbReference type="Gene3D" id="1.10.10.60">
    <property type="entry name" value="Homeodomain-like"/>
    <property type="match status" value="1"/>
</dbReference>
<dbReference type="AlphaFoldDB" id="A0A3B0C951"/>
<dbReference type="InterPro" id="IPR009057">
    <property type="entry name" value="Homeodomain-like_sf"/>
</dbReference>
<dbReference type="GO" id="GO:0003700">
    <property type="term" value="F:DNA-binding transcription factor activity"/>
    <property type="evidence" value="ECO:0007669"/>
    <property type="project" value="InterPro"/>
</dbReference>
<evidence type="ECO:0000313" key="6">
    <source>
        <dbReference type="Proteomes" id="UP000282311"/>
    </source>
</evidence>
<sequence>MHTVTEREAKGVLQLREGAAKFSLTRHAPAPELAWMIKHYWIVKWDLRGQRPYPQVVLSHPNVNLVFEKNTTRVYGITKTSETRIIEGRGIVLGVKFRPGGFYPLWQKPVAELAGTSIPFRDVFGFEPDSLESDLLEQPEQDEEEMIRRTDRFFLSVAPARDEQVAWVDSIVDTILRERDIVKVDQLVRHAGVSKRTIQRLFSRYVGVSPKWVIQRYRLHEAALRVEQGEQPDWAKLSIDMGYYDQAHFIKDFKAIIGKSPEQYMREKQGAS</sequence>
<proteinExistence type="predicted"/>
<keyword evidence="6" id="KW-1185">Reference proteome</keyword>
<evidence type="ECO:0000313" key="5">
    <source>
        <dbReference type="EMBL" id="RKN79256.1"/>
    </source>
</evidence>
<name>A0A3B0C951_9BACL</name>
<dbReference type="OrthoDB" id="323290at2"/>
<dbReference type="InterPro" id="IPR046532">
    <property type="entry name" value="DUF6597"/>
</dbReference>
<accession>A0A3B0C951</accession>
<evidence type="ECO:0000256" key="1">
    <source>
        <dbReference type="ARBA" id="ARBA00023015"/>
    </source>
</evidence>
<dbReference type="GO" id="GO:0043565">
    <property type="term" value="F:sequence-specific DNA binding"/>
    <property type="evidence" value="ECO:0007669"/>
    <property type="project" value="InterPro"/>
</dbReference>
<evidence type="ECO:0000259" key="4">
    <source>
        <dbReference type="PROSITE" id="PS01124"/>
    </source>
</evidence>
<dbReference type="Proteomes" id="UP000282311">
    <property type="component" value="Unassembled WGS sequence"/>
</dbReference>
<protein>
    <submittedName>
        <fullName evidence="5">AraC family transcriptional regulator</fullName>
    </submittedName>
</protein>
<feature type="domain" description="HTH araC/xylS-type" evidence="4">
    <location>
        <begin position="166"/>
        <end position="267"/>
    </location>
</feature>
<dbReference type="InterPro" id="IPR050204">
    <property type="entry name" value="AraC_XylS_family_regulators"/>
</dbReference>
<dbReference type="PANTHER" id="PTHR46796">
    <property type="entry name" value="HTH-TYPE TRANSCRIPTIONAL ACTIVATOR RHAS-RELATED"/>
    <property type="match status" value="1"/>
</dbReference>
<dbReference type="Pfam" id="PF12833">
    <property type="entry name" value="HTH_18"/>
    <property type="match status" value="1"/>
</dbReference>
<dbReference type="InterPro" id="IPR018060">
    <property type="entry name" value="HTH_AraC"/>
</dbReference>
<dbReference type="RefSeq" id="WP_120749311.1">
    <property type="nucleotide sequence ID" value="NZ_RBAH01000016.1"/>
</dbReference>
<keyword evidence="1" id="KW-0805">Transcription regulation</keyword>